<accession>A0A0C3Y044</accession>
<reference evidence="2" key="3">
    <citation type="submission" date="2015-04" db="UniProtKB">
        <authorList>
            <consortium name="EnsemblPlants"/>
        </authorList>
    </citation>
    <scope>IDENTIFICATION</scope>
    <source>
        <strain evidence="2">cv. Jemalong A17</strain>
    </source>
</reference>
<name>G7L7P6_MEDTR</name>
<dbReference type="EnsemblPlants" id="AET02637">
    <property type="protein sequence ID" value="AET02637"/>
    <property type="gene ID" value="MTR_8g044980"/>
</dbReference>
<organism evidence="1 3">
    <name type="scientific">Medicago truncatula</name>
    <name type="common">Barrel medic</name>
    <name type="synonym">Medicago tribuloides</name>
    <dbReference type="NCBI Taxonomy" id="3880"/>
    <lineage>
        <taxon>Eukaryota</taxon>
        <taxon>Viridiplantae</taxon>
        <taxon>Streptophyta</taxon>
        <taxon>Embryophyta</taxon>
        <taxon>Tracheophyta</taxon>
        <taxon>Spermatophyta</taxon>
        <taxon>Magnoliopsida</taxon>
        <taxon>eudicotyledons</taxon>
        <taxon>Gunneridae</taxon>
        <taxon>Pentapetalae</taxon>
        <taxon>rosids</taxon>
        <taxon>fabids</taxon>
        <taxon>Fabales</taxon>
        <taxon>Fabaceae</taxon>
        <taxon>Papilionoideae</taxon>
        <taxon>50 kb inversion clade</taxon>
        <taxon>NPAAA clade</taxon>
        <taxon>Hologalegina</taxon>
        <taxon>IRL clade</taxon>
        <taxon>Trifolieae</taxon>
        <taxon>Medicago</taxon>
    </lineage>
</organism>
<accession>G7L7P6</accession>
<dbReference type="EMBL" id="CM001224">
    <property type="protein sequence ID" value="AET02637.2"/>
    <property type="molecule type" value="Genomic_DNA"/>
</dbReference>
<gene>
    <name evidence="1" type="ordered locus">MTR_8g044980</name>
</gene>
<sequence>MNSSAVPVFTVALKSVCVWAGRLWLWTAFKFHSPGTTFQPKFSVSLHVPRSNAMRKHELLVRSLEVAQASSAAYLDLIKEFADCGLED</sequence>
<keyword evidence="3" id="KW-1185">Reference proteome</keyword>
<dbReference type="Proteomes" id="UP000002051">
    <property type="component" value="Chromosome 8"/>
</dbReference>
<evidence type="ECO:0000313" key="1">
    <source>
        <dbReference type="EMBL" id="AET02637.2"/>
    </source>
</evidence>
<reference evidence="1 3" key="1">
    <citation type="journal article" date="2011" name="Nature">
        <title>The Medicago genome provides insight into the evolution of rhizobial symbioses.</title>
        <authorList>
            <person name="Young N.D."/>
            <person name="Debelle F."/>
            <person name="Oldroyd G.E."/>
            <person name="Geurts R."/>
            <person name="Cannon S.B."/>
            <person name="Udvardi M.K."/>
            <person name="Benedito V.A."/>
            <person name="Mayer K.F."/>
            <person name="Gouzy J."/>
            <person name="Schoof H."/>
            <person name="Van de Peer Y."/>
            <person name="Proost S."/>
            <person name="Cook D.R."/>
            <person name="Meyers B.C."/>
            <person name="Spannagl M."/>
            <person name="Cheung F."/>
            <person name="De Mita S."/>
            <person name="Krishnakumar V."/>
            <person name="Gundlach H."/>
            <person name="Zhou S."/>
            <person name="Mudge J."/>
            <person name="Bharti A.K."/>
            <person name="Murray J.D."/>
            <person name="Naoumkina M.A."/>
            <person name="Rosen B."/>
            <person name="Silverstein K.A."/>
            <person name="Tang H."/>
            <person name="Rombauts S."/>
            <person name="Zhao P.X."/>
            <person name="Zhou P."/>
            <person name="Barbe V."/>
            <person name="Bardou P."/>
            <person name="Bechner M."/>
            <person name="Bellec A."/>
            <person name="Berger A."/>
            <person name="Berges H."/>
            <person name="Bidwell S."/>
            <person name="Bisseling T."/>
            <person name="Choisne N."/>
            <person name="Couloux A."/>
            <person name="Denny R."/>
            <person name="Deshpande S."/>
            <person name="Dai X."/>
            <person name="Doyle J.J."/>
            <person name="Dudez A.M."/>
            <person name="Farmer A.D."/>
            <person name="Fouteau S."/>
            <person name="Franken C."/>
            <person name="Gibelin C."/>
            <person name="Gish J."/>
            <person name="Goldstein S."/>
            <person name="Gonzalez A.J."/>
            <person name="Green P.J."/>
            <person name="Hallab A."/>
            <person name="Hartog M."/>
            <person name="Hua A."/>
            <person name="Humphray S.J."/>
            <person name="Jeong D.H."/>
            <person name="Jing Y."/>
            <person name="Jocker A."/>
            <person name="Kenton S.M."/>
            <person name="Kim D.J."/>
            <person name="Klee K."/>
            <person name="Lai H."/>
            <person name="Lang C."/>
            <person name="Lin S."/>
            <person name="Macmil S.L."/>
            <person name="Magdelenat G."/>
            <person name="Matthews L."/>
            <person name="McCorrison J."/>
            <person name="Monaghan E.L."/>
            <person name="Mun J.H."/>
            <person name="Najar F.Z."/>
            <person name="Nicholson C."/>
            <person name="Noirot C."/>
            <person name="O'Bleness M."/>
            <person name="Paule C.R."/>
            <person name="Poulain J."/>
            <person name="Prion F."/>
            <person name="Qin B."/>
            <person name="Qu C."/>
            <person name="Retzel E.F."/>
            <person name="Riddle C."/>
            <person name="Sallet E."/>
            <person name="Samain S."/>
            <person name="Samson N."/>
            <person name="Sanders I."/>
            <person name="Saurat O."/>
            <person name="Scarpelli C."/>
            <person name="Schiex T."/>
            <person name="Segurens B."/>
            <person name="Severin A.J."/>
            <person name="Sherrier D.J."/>
            <person name="Shi R."/>
            <person name="Sims S."/>
            <person name="Singer S.R."/>
            <person name="Sinharoy S."/>
            <person name="Sterck L."/>
            <person name="Viollet A."/>
            <person name="Wang B.B."/>
            <person name="Wang K."/>
            <person name="Wang M."/>
            <person name="Wang X."/>
            <person name="Warfsmann J."/>
            <person name="Weissenbach J."/>
            <person name="White D.D."/>
            <person name="White J.D."/>
            <person name="Wiley G.B."/>
            <person name="Wincker P."/>
            <person name="Xing Y."/>
            <person name="Yang L."/>
            <person name="Yao Z."/>
            <person name="Ying F."/>
            <person name="Zhai J."/>
            <person name="Zhou L."/>
            <person name="Zuber A."/>
            <person name="Denarie J."/>
            <person name="Dixon R.A."/>
            <person name="May G.D."/>
            <person name="Schwartz D.C."/>
            <person name="Rogers J."/>
            <person name="Quetier F."/>
            <person name="Town C.D."/>
            <person name="Roe B.A."/>
        </authorList>
    </citation>
    <scope>NUCLEOTIDE SEQUENCE [LARGE SCALE GENOMIC DNA]</scope>
    <source>
        <strain evidence="1">A17</strain>
        <strain evidence="2 3">cv. Jemalong A17</strain>
    </source>
</reference>
<evidence type="ECO:0000313" key="3">
    <source>
        <dbReference type="Proteomes" id="UP000002051"/>
    </source>
</evidence>
<proteinExistence type="predicted"/>
<reference evidence="1 3" key="2">
    <citation type="journal article" date="2014" name="BMC Genomics">
        <title>An improved genome release (version Mt4.0) for the model legume Medicago truncatula.</title>
        <authorList>
            <person name="Tang H."/>
            <person name="Krishnakumar V."/>
            <person name="Bidwell S."/>
            <person name="Rosen B."/>
            <person name="Chan A."/>
            <person name="Zhou S."/>
            <person name="Gentzbittel L."/>
            <person name="Childs K.L."/>
            <person name="Yandell M."/>
            <person name="Gundlach H."/>
            <person name="Mayer K.F."/>
            <person name="Schwartz D.C."/>
            <person name="Town C.D."/>
        </authorList>
    </citation>
    <scope>GENOME REANNOTATION</scope>
    <source>
        <strain evidence="2 3">cv. Jemalong A17</strain>
    </source>
</reference>
<dbReference type="PaxDb" id="3880-AET02637"/>
<evidence type="ECO:0000313" key="2">
    <source>
        <dbReference type="EnsemblPlants" id="AET02637"/>
    </source>
</evidence>
<dbReference type="AlphaFoldDB" id="G7L7P6"/>
<dbReference type="HOGENOM" id="CLU_2472524_0_0_1"/>
<protein>
    <submittedName>
        <fullName evidence="1 2">Uncharacterized protein</fullName>
    </submittedName>
</protein>